<reference evidence="1 2" key="1">
    <citation type="journal article" date="2016" name="G3 (Bethesda)">
        <title>First Draft Assembly and Annotation of the Genome of a California Endemic Oak Quercus lobata Nee (Fagaceae).</title>
        <authorList>
            <person name="Sork V.L."/>
            <person name="Fitz-Gibbon S.T."/>
            <person name="Puiu D."/>
            <person name="Crepeau M."/>
            <person name="Gugger P.F."/>
            <person name="Sherman R."/>
            <person name="Stevens K."/>
            <person name="Langley C.H."/>
            <person name="Pellegrini M."/>
            <person name="Salzberg S.L."/>
        </authorList>
    </citation>
    <scope>NUCLEOTIDE SEQUENCE [LARGE SCALE GENOMIC DNA]</scope>
    <source>
        <strain evidence="1 2">cv. SW786</strain>
    </source>
</reference>
<dbReference type="AlphaFoldDB" id="A0A7N2MJ99"/>
<dbReference type="Gramene" id="QL09p033712:mrna">
    <property type="protein sequence ID" value="QL09p033712:mrna:CDS:1"/>
    <property type="gene ID" value="QL09p033712"/>
</dbReference>
<evidence type="ECO:0008006" key="3">
    <source>
        <dbReference type="Google" id="ProtNLM"/>
    </source>
</evidence>
<accession>A0A7N2MJ99</accession>
<sequence>MCTLSGQHDETTGHILWECPFARNTWALVRGKIHKSSSEAPCFYLLARQMLDRLPKKEMEVWAMTAWSLWTARNKFHFEQVQTPPTLIFRRASSLLDEYQRLMATLPA</sequence>
<dbReference type="Proteomes" id="UP000594261">
    <property type="component" value="Chromosome 9"/>
</dbReference>
<protein>
    <recommendedName>
        <fullName evidence="3">Reverse transcriptase zinc-binding domain-containing protein</fullName>
    </recommendedName>
</protein>
<proteinExistence type="predicted"/>
<dbReference type="EnsemblPlants" id="QL09p033712:mrna">
    <property type="protein sequence ID" value="QL09p033712:mrna:CDS:1"/>
    <property type="gene ID" value="QL09p033712"/>
</dbReference>
<evidence type="ECO:0000313" key="2">
    <source>
        <dbReference type="Proteomes" id="UP000594261"/>
    </source>
</evidence>
<name>A0A7N2MJ99_QUELO</name>
<dbReference type="InParanoid" id="A0A7N2MJ99"/>
<organism evidence="1 2">
    <name type="scientific">Quercus lobata</name>
    <name type="common">Valley oak</name>
    <dbReference type="NCBI Taxonomy" id="97700"/>
    <lineage>
        <taxon>Eukaryota</taxon>
        <taxon>Viridiplantae</taxon>
        <taxon>Streptophyta</taxon>
        <taxon>Embryophyta</taxon>
        <taxon>Tracheophyta</taxon>
        <taxon>Spermatophyta</taxon>
        <taxon>Magnoliopsida</taxon>
        <taxon>eudicotyledons</taxon>
        <taxon>Gunneridae</taxon>
        <taxon>Pentapetalae</taxon>
        <taxon>rosids</taxon>
        <taxon>fabids</taxon>
        <taxon>Fagales</taxon>
        <taxon>Fagaceae</taxon>
        <taxon>Quercus</taxon>
    </lineage>
</organism>
<evidence type="ECO:0000313" key="1">
    <source>
        <dbReference type="EnsemblPlants" id="QL09p033712:mrna:CDS:1"/>
    </source>
</evidence>
<reference evidence="1" key="2">
    <citation type="submission" date="2021-01" db="UniProtKB">
        <authorList>
            <consortium name="EnsemblPlants"/>
        </authorList>
    </citation>
    <scope>IDENTIFICATION</scope>
</reference>
<keyword evidence="2" id="KW-1185">Reference proteome</keyword>
<dbReference type="EMBL" id="LRBV02000009">
    <property type="status" value="NOT_ANNOTATED_CDS"/>
    <property type="molecule type" value="Genomic_DNA"/>
</dbReference>